<dbReference type="Proteomes" id="UP000502248">
    <property type="component" value="Chromosome"/>
</dbReference>
<dbReference type="EMBL" id="CP051680">
    <property type="protein sequence ID" value="QJD87716.1"/>
    <property type="molecule type" value="Genomic_DNA"/>
</dbReference>
<evidence type="ECO:0000313" key="2">
    <source>
        <dbReference type="EMBL" id="QJD87716.1"/>
    </source>
</evidence>
<dbReference type="RefSeq" id="WP_169283958.1">
    <property type="nucleotide sequence ID" value="NZ_CP051680.1"/>
</dbReference>
<proteinExistence type="predicted"/>
<evidence type="ECO:0000259" key="1">
    <source>
        <dbReference type="Pfam" id="PF01261"/>
    </source>
</evidence>
<feature type="domain" description="Xylose isomerase-like TIM barrel" evidence="1">
    <location>
        <begin position="48"/>
        <end position="243"/>
    </location>
</feature>
<name>A0A7Z2VQP5_9BACL</name>
<reference evidence="2 3" key="1">
    <citation type="submission" date="2020-04" db="EMBL/GenBank/DDBJ databases">
        <title>Genome sequencing of novel species.</title>
        <authorList>
            <person name="Heo J."/>
            <person name="Kim S.-J."/>
            <person name="Kim J.-S."/>
            <person name="Hong S.-B."/>
            <person name="Kwon S.-W."/>
        </authorList>
    </citation>
    <scope>NUCLEOTIDE SEQUENCE [LARGE SCALE GENOMIC DNA]</scope>
    <source>
        <strain evidence="2 3">MFER-1</strain>
    </source>
</reference>
<evidence type="ECO:0000313" key="3">
    <source>
        <dbReference type="Proteomes" id="UP000502248"/>
    </source>
</evidence>
<dbReference type="InterPro" id="IPR013022">
    <property type="entry name" value="Xyl_isomerase-like_TIM-brl"/>
</dbReference>
<protein>
    <recommendedName>
        <fullName evidence="1">Xylose isomerase-like TIM barrel domain-containing protein</fullName>
    </recommendedName>
</protein>
<dbReference type="AlphaFoldDB" id="A0A7Z2VQP5"/>
<gene>
    <name evidence="2" type="ORF">HH215_34025</name>
</gene>
<sequence>MADFSIGSWSFHSLHRLGKMNLFGYMESMKFRYRLDHVDIWNGMMLSTENDYIQSVKDTLVEDELTVANLAVDGADVWHDDSAVRERNREKAFLYFDIARRWGVRNVRIDMGVTTVDMTDEQYEFCVNRYREYARVAYDNGFRVGPQTHQPASCSPKNLVRMSNDISAPGFGIILNVNRWLSDKETGDEITAPLTCHVQFDRAFVDFTGPELIQKIQLLRQAGYRGCWSMEFRGGINEYQEVERDLQTIRQAVKLAARQA</sequence>
<organism evidence="2 3">
    <name type="scientific">Cohnella herbarum</name>
    <dbReference type="NCBI Taxonomy" id="2728023"/>
    <lineage>
        <taxon>Bacteria</taxon>
        <taxon>Bacillati</taxon>
        <taxon>Bacillota</taxon>
        <taxon>Bacilli</taxon>
        <taxon>Bacillales</taxon>
        <taxon>Paenibacillaceae</taxon>
        <taxon>Cohnella</taxon>
    </lineage>
</organism>
<accession>A0A7Z2VQP5</accession>
<dbReference type="SUPFAM" id="SSF51658">
    <property type="entry name" value="Xylose isomerase-like"/>
    <property type="match status" value="1"/>
</dbReference>
<dbReference type="InterPro" id="IPR036237">
    <property type="entry name" value="Xyl_isomerase-like_sf"/>
</dbReference>
<dbReference type="Pfam" id="PF01261">
    <property type="entry name" value="AP_endonuc_2"/>
    <property type="match status" value="1"/>
</dbReference>
<dbReference type="Gene3D" id="3.20.20.150">
    <property type="entry name" value="Divalent-metal-dependent TIM barrel enzymes"/>
    <property type="match status" value="1"/>
</dbReference>
<dbReference type="KEGG" id="cheb:HH215_34025"/>
<keyword evidence="3" id="KW-1185">Reference proteome</keyword>